<reference evidence="2 3" key="1">
    <citation type="submission" date="2019-10" db="EMBL/GenBank/DDBJ databases">
        <title>Nocardia macrotermitis sp. nov. and Nocardia aurantia sp. nov., isolated from the gut of fungus growing-termite Macrotermes natalensis.</title>
        <authorList>
            <person name="Benndorf R."/>
            <person name="Schwitalla J."/>
            <person name="Martin K."/>
            <person name="De Beer W."/>
            <person name="Kaster A.-K."/>
            <person name="Vollmers J."/>
            <person name="Poulsen M."/>
            <person name="Beemelmanns C."/>
        </authorList>
    </citation>
    <scope>NUCLEOTIDE SEQUENCE [LARGE SCALE GENOMIC DNA]</scope>
    <source>
        <strain evidence="2 3">RB56</strain>
    </source>
</reference>
<dbReference type="AlphaFoldDB" id="A0A7K0DVU3"/>
<feature type="region of interest" description="Disordered" evidence="1">
    <location>
        <begin position="23"/>
        <end position="45"/>
    </location>
</feature>
<sequence length="247" mass="25373">MGSAEERKLERLADLRRRMAAIPARGAGAVTRPPAPRSSRPESLPVPSALVDLLPDGGVPRGSVVAYTGASSLLAGLLAAVTGSGGHAAAIGLPRLGLLATAEMGAHLSRLYVVPDPGPDPVEIASVLLDGLDLVVLNLGGISVPAARTRVLAARARSKAATLVVTGGAWIGPTLRIATEIDGYEGIGRGTGRLRTVRLNVCVRGRSTPPRTGRLALTPHDGCVEWQAPEPDSTFAPSPEVARHAVS</sequence>
<gene>
    <name evidence="2" type="ORF">NRB56_54950</name>
</gene>
<protein>
    <submittedName>
        <fullName evidence="2">Uncharacterized protein</fullName>
    </submittedName>
</protein>
<dbReference type="Proteomes" id="UP000431401">
    <property type="component" value="Unassembled WGS sequence"/>
</dbReference>
<evidence type="ECO:0000313" key="3">
    <source>
        <dbReference type="Proteomes" id="UP000431401"/>
    </source>
</evidence>
<dbReference type="OrthoDB" id="4451283at2"/>
<evidence type="ECO:0000256" key="1">
    <source>
        <dbReference type="SAM" id="MobiDB-lite"/>
    </source>
</evidence>
<accession>A0A7K0DVU3</accession>
<organism evidence="2 3">
    <name type="scientific">Nocardia aurantia</name>
    <dbReference type="NCBI Taxonomy" id="2585199"/>
    <lineage>
        <taxon>Bacteria</taxon>
        <taxon>Bacillati</taxon>
        <taxon>Actinomycetota</taxon>
        <taxon>Actinomycetes</taxon>
        <taxon>Mycobacteriales</taxon>
        <taxon>Nocardiaceae</taxon>
        <taxon>Nocardia</taxon>
    </lineage>
</organism>
<dbReference type="EMBL" id="WEGI01000012">
    <property type="protein sequence ID" value="MQY29901.1"/>
    <property type="molecule type" value="Genomic_DNA"/>
</dbReference>
<evidence type="ECO:0000313" key="2">
    <source>
        <dbReference type="EMBL" id="MQY29901.1"/>
    </source>
</evidence>
<keyword evidence="3" id="KW-1185">Reference proteome</keyword>
<comment type="caution">
    <text evidence="2">The sequence shown here is derived from an EMBL/GenBank/DDBJ whole genome shotgun (WGS) entry which is preliminary data.</text>
</comment>
<name>A0A7K0DVU3_9NOCA</name>
<proteinExistence type="predicted"/>
<dbReference type="RefSeq" id="WP_153347100.1">
    <property type="nucleotide sequence ID" value="NZ_WEGI01000012.1"/>
</dbReference>